<dbReference type="KEGG" id="nah:F5544_37795"/>
<organism evidence="7 8">
    <name type="scientific">Nocardia arthritidis</name>
    <dbReference type="NCBI Taxonomy" id="228602"/>
    <lineage>
        <taxon>Bacteria</taxon>
        <taxon>Bacillati</taxon>
        <taxon>Actinomycetota</taxon>
        <taxon>Actinomycetes</taxon>
        <taxon>Mycobacteriales</taxon>
        <taxon>Nocardiaceae</taxon>
        <taxon>Nocardia</taxon>
    </lineage>
</organism>
<feature type="domain" description="AMP-dependent synthetase/ligase" evidence="5">
    <location>
        <begin position="72"/>
        <end position="374"/>
    </location>
</feature>
<dbReference type="InterPro" id="IPR020845">
    <property type="entry name" value="AMP-binding_CS"/>
</dbReference>
<evidence type="ECO:0000256" key="3">
    <source>
        <dbReference type="ARBA" id="ARBA00022741"/>
    </source>
</evidence>
<feature type="domain" description="AMP-binding enzyme C-terminal" evidence="6">
    <location>
        <begin position="488"/>
        <end position="564"/>
    </location>
</feature>
<evidence type="ECO:0000259" key="6">
    <source>
        <dbReference type="Pfam" id="PF13193"/>
    </source>
</evidence>
<comment type="similarity">
    <text evidence="1">Belongs to the ATP-dependent AMP-binding enzyme family.</text>
</comment>
<gene>
    <name evidence="7" type="ORF">F5544_37795</name>
</gene>
<dbReference type="GO" id="GO:0044539">
    <property type="term" value="P:long-chain fatty acid import into cell"/>
    <property type="evidence" value="ECO:0007669"/>
    <property type="project" value="TreeGrafter"/>
</dbReference>
<dbReference type="Pfam" id="PF00501">
    <property type="entry name" value="AMP-binding"/>
    <property type="match status" value="1"/>
</dbReference>
<accession>A0A6G9YQ09</accession>
<keyword evidence="2" id="KW-0436">Ligase</keyword>
<keyword evidence="8" id="KW-1185">Reference proteome</keyword>
<proteinExistence type="inferred from homology"/>
<dbReference type="PANTHER" id="PTHR43107">
    <property type="entry name" value="LONG-CHAIN FATTY ACID TRANSPORT PROTEIN"/>
    <property type="match status" value="1"/>
</dbReference>
<dbReference type="InterPro" id="IPR000873">
    <property type="entry name" value="AMP-dep_synth/lig_dom"/>
</dbReference>
<dbReference type="GO" id="GO:0005886">
    <property type="term" value="C:plasma membrane"/>
    <property type="evidence" value="ECO:0007669"/>
    <property type="project" value="TreeGrafter"/>
</dbReference>
<name>A0A6G9YQ09_9NOCA</name>
<dbReference type="Pfam" id="PF13193">
    <property type="entry name" value="AMP-binding_C"/>
    <property type="match status" value="1"/>
</dbReference>
<reference evidence="7 8" key="1">
    <citation type="journal article" date="2019" name="ACS Chem. Biol.">
        <title>Identification and Mobilization of a Cryptic Antibiotic Biosynthesis Gene Locus from a Human-Pathogenic Nocardia Isolate.</title>
        <authorList>
            <person name="Herisse M."/>
            <person name="Ishida K."/>
            <person name="Porter J.L."/>
            <person name="Howden B."/>
            <person name="Hertweck C."/>
            <person name="Stinear T.P."/>
            <person name="Pidot S.J."/>
        </authorList>
    </citation>
    <scope>NUCLEOTIDE SEQUENCE [LARGE SCALE GENOMIC DNA]</scope>
    <source>
        <strain evidence="7 8">AUSMDU00012717</strain>
    </source>
</reference>
<sequence>MPVPSVPPWPAVTVNRWRIGDLRVNTEARSTVSLFDLVRQLPGMAFDAPSMARSALGLLVRSGDRASVGLYFQRNAHRHPNRTFLRFEGRAYTYGEANAEVNRYANVLAGHGVSRGDVVGVLMTNRPETLLLVLATVKLGATVGLLNHHQRDQVLAHSFGLLNSVLNVVGEECAEALDSLAEPPANILFSEQLRSAAKDADDTDPAVCAQVTAGERAFLIFTSGTTGLPKASVMTHQRWTKSMAGLGGLGVRLRGNDILYSCLPLYHNNALTVALSSVLSSGATFALGRQFSASRFWDEVIREEATGFIYIGELCRYLLNQPPKPTDRRHRVRLCVGNGLRPELWDEFKQRFGIDRIVEFYGASEGNVAFINAFGVDRTAGFGPLPYAIVEYDDATGRARRDANGRLRRVRTGGVGLLLSKVTERSPFDGYTDKAASEAKLVRDGFTDGDVWFDTGDLVRDQGWHHIAFVDRLGDTFRWKGENVATTEVEAALCEAPEIEQAVVFGVDIPGADGKAGMAAVTLRPGVEFDGRALAKAAFEQLPGYAVPLFVRVVAELEQTSTFKSRKVELRKQGYQPDPASALYVLAGRAEGYVPAYDDYAGDVAAGRAPKN</sequence>
<keyword evidence="4" id="KW-0067">ATP-binding</keyword>
<dbReference type="Gene3D" id="3.30.300.30">
    <property type="match status" value="1"/>
</dbReference>
<evidence type="ECO:0000259" key="5">
    <source>
        <dbReference type="Pfam" id="PF00501"/>
    </source>
</evidence>
<evidence type="ECO:0000256" key="1">
    <source>
        <dbReference type="ARBA" id="ARBA00006432"/>
    </source>
</evidence>
<dbReference type="PROSITE" id="PS00455">
    <property type="entry name" value="AMP_BINDING"/>
    <property type="match status" value="1"/>
</dbReference>
<protein>
    <submittedName>
        <fullName evidence="7">Long-chain-acyl-CoA synthetase</fullName>
    </submittedName>
</protein>
<dbReference type="InterPro" id="IPR045851">
    <property type="entry name" value="AMP-bd_C_sf"/>
</dbReference>
<dbReference type="GO" id="GO:0005324">
    <property type="term" value="F:long-chain fatty acid transmembrane transporter activity"/>
    <property type="evidence" value="ECO:0007669"/>
    <property type="project" value="TreeGrafter"/>
</dbReference>
<dbReference type="GO" id="GO:0004467">
    <property type="term" value="F:long-chain fatty acid-CoA ligase activity"/>
    <property type="evidence" value="ECO:0007669"/>
    <property type="project" value="TreeGrafter"/>
</dbReference>
<evidence type="ECO:0000313" key="8">
    <source>
        <dbReference type="Proteomes" id="UP000503540"/>
    </source>
</evidence>
<keyword evidence="3" id="KW-0547">Nucleotide-binding</keyword>
<dbReference type="GO" id="GO:0005524">
    <property type="term" value="F:ATP binding"/>
    <property type="evidence" value="ECO:0007669"/>
    <property type="project" value="UniProtKB-KW"/>
</dbReference>
<dbReference type="PANTHER" id="PTHR43107:SF15">
    <property type="entry name" value="FATTY ACID TRANSPORT PROTEIN 3, ISOFORM A"/>
    <property type="match status" value="1"/>
</dbReference>
<evidence type="ECO:0000313" key="7">
    <source>
        <dbReference type="EMBL" id="QIS15385.1"/>
    </source>
</evidence>
<evidence type="ECO:0000256" key="4">
    <source>
        <dbReference type="ARBA" id="ARBA00022840"/>
    </source>
</evidence>
<dbReference type="NCBIfam" id="NF006134">
    <property type="entry name" value="PRK08279.1"/>
    <property type="match status" value="1"/>
</dbReference>
<dbReference type="EMBL" id="CP046172">
    <property type="protein sequence ID" value="QIS15385.1"/>
    <property type="molecule type" value="Genomic_DNA"/>
</dbReference>
<dbReference type="Gene3D" id="3.40.50.12780">
    <property type="entry name" value="N-terminal domain of ligase-like"/>
    <property type="match status" value="1"/>
</dbReference>
<dbReference type="SUPFAM" id="SSF56801">
    <property type="entry name" value="Acetyl-CoA synthetase-like"/>
    <property type="match status" value="1"/>
</dbReference>
<dbReference type="InterPro" id="IPR025110">
    <property type="entry name" value="AMP-bd_C"/>
</dbReference>
<dbReference type="AlphaFoldDB" id="A0A6G9YQ09"/>
<dbReference type="InterPro" id="IPR042099">
    <property type="entry name" value="ANL_N_sf"/>
</dbReference>
<dbReference type="Proteomes" id="UP000503540">
    <property type="component" value="Chromosome"/>
</dbReference>
<dbReference type="FunFam" id="3.30.300.30:FF:000020">
    <property type="entry name" value="Long-chain fatty acid transporter"/>
    <property type="match status" value="1"/>
</dbReference>
<evidence type="ECO:0000256" key="2">
    <source>
        <dbReference type="ARBA" id="ARBA00022598"/>
    </source>
</evidence>